<evidence type="ECO:0000256" key="1">
    <source>
        <dbReference type="SAM" id="MobiDB-lite"/>
    </source>
</evidence>
<feature type="compositionally biased region" description="Basic and acidic residues" evidence="1">
    <location>
        <begin position="53"/>
        <end position="78"/>
    </location>
</feature>
<proteinExistence type="predicted"/>
<protein>
    <recommendedName>
        <fullName evidence="4">HNH domain-containing protein</fullName>
    </recommendedName>
</protein>
<dbReference type="PANTHER" id="PTHR37827">
    <property type="entry name" value="TUDOR DOMAIN-CONTAINING PROTEIN"/>
    <property type="match status" value="1"/>
</dbReference>
<gene>
    <name evidence="2" type="ORF">K491DRAFT_261053</name>
</gene>
<feature type="region of interest" description="Disordered" evidence="1">
    <location>
        <begin position="26"/>
        <end position="101"/>
    </location>
</feature>
<evidence type="ECO:0000313" key="3">
    <source>
        <dbReference type="Proteomes" id="UP000799324"/>
    </source>
</evidence>
<evidence type="ECO:0008006" key="4">
    <source>
        <dbReference type="Google" id="ProtNLM"/>
    </source>
</evidence>
<reference evidence="2" key="1">
    <citation type="journal article" date="2020" name="Stud. Mycol.">
        <title>101 Dothideomycetes genomes: a test case for predicting lifestyles and emergence of pathogens.</title>
        <authorList>
            <person name="Haridas S."/>
            <person name="Albert R."/>
            <person name="Binder M."/>
            <person name="Bloem J."/>
            <person name="Labutti K."/>
            <person name="Salamov A."/>
            <person name="Andreopoulos B."/>
            <person name="Baker S."/>
            <person name="Barry K."/>
            <person name="Bills G."/>
            <person name="Bluhm B."/>
            <person name="Cannon C."/>
            <person name="Castanera R."/>
            <person name="Culley D."/>
            <person name="Daum C."/>
            <person name="Ezra D."/>
            <person name="Gonzalez J."/>
            <person name="Henrissat B."/>
            <person name="Kuo A."/>
            <person name="Liang C."/>
            <person name="Lipzen A."/>
            <person name="Lutzoni F."/>
            <person name="Magnuson J."/>
            <person name="Mondo S."/>
            <person name="Nolan M."/>
            <person name="Ohm R."/>
            <person name="Pangilinan J."/>
            <person name="Park H.-J."/>
            <person name="Ramirez L."/>
            <person name="Alfaro M."/>
            <person name="Sun H."/>
            <person name="Tritt A."/>
            <person name="Yoshinaga Y."/>
            <person name="Zwiers L.-H."/>
            <person name="Turgeon B."/>
            <person name="Goodwin S."/>
            <person name="Spatafora J."/>
            <person name="Crous P."/>
            <person name="Grigoriev I."/>
        </authorList>
    </citation>
    <scope>NUCLEOTIDE SEQUENCE</scope>
    <source>
        <strain evidence="2">CBS 122681</strain>
    </source>
</reference>
<dbReference type="Proteomes" id="UP000799324">
    <property type="component" value="Unassembled WGS sequence"/>
</dbReference>
<dbReference type="PANTHER" id="PTHR37827:SF1">
    <property type="entry name" value="HNH DOMAIN-CONTAINING PROTEIN"/>
    <property type="match status" value="1"/>
</dbReference>
<feature type="compositionally biased region" description="Basic residues" evidence="1">
    <location>
        <begin position="39"/>
        <end position="52"/>
    </location>
</feature>
<dbReference type="OrthoDB" id="4850648at2759"/>
<accession>A0A6A6SK23</accession>
<evidence type="ECO:0000313" key="2">
    <source>
        <dbReference type="EMBL" id="KAF2648089.1"/>
    </source>
</evidence>
<organism evidence="2 3">
    <name type="scientific">Lophiostoma macrostomum CBS 122681</name>
    <dbReference type="NCBI Taxonomy" id="1314788"/>
    <lineage>
        <taxon>Eukaryota</taxon>
        <taxon>Fungi</taxon>
        <taxon>Dikarya</taxon>
        <taxon>Ascomycota</taxon>
        <taxon>Pezizomycotina</taxon>
        <taxon>Dothideomycetes</taxon>
        <taxon>Pleosporomycetidae</taxon>
        <taxon>Pleosporales</taxon>
        <taxon>Lophiostomataceae</taxon>
        <taxon>Lophiostoma</taxon>
    </lineage>
</organism>
<dbReference type="AlphaFoldDB" id="A0A6A6SK23"/>
<dbReference type="InterPro" id="IPR003615">
    <property type="entry name" value="HNH_nuc"/>
</dbReference>
<keyword evidence="3" id="KW-1185">Reference proteome</keyword>
<sequence length="310" mass="34251">MGDHERVEIDEQASYETFRECVSEPVLRALAKPVETEKRKRKGVRKKRRGRRDRRDGGREGEERELGAGLEADGRDGSEAVGDGEGQGNGDGEGDDYINKTDDAEDLGEFIDYLSTLLFTPLPSPLRTLTHTLYKSSTHLQKTYALPLSSATATALLAQTSPVALANLESYALLPSPSDATDLSVWLLPILTSYIAHLTAPPPPWSATRTEACELCGRGWIPLTYHHLIPRAVHAKVVKRGWHTKDKLDSVAWLCRACHSFVHRVAGHEELARRYYSVELLEGREDEREGGSGAGVVGGGGSLKFQCWRY</sequence>
<dbReference type="EMBL" id="MU004558">
    <property type="protein sequence ID" value="KAF2648089.1"/>
    <property type="molecule type" value="Genomic_DNA"/>
</dbReference>
<dbReference type="CDD" id="cd00085">
    <property type="entry name" value="HNHc"/>
    <property type="match status" value="1"/>
</dbReference>
<name>A0A6A6SK23_9PLEO</name>